<comment type="similarity">
    <text evidence="2 9">Belongs to the eIF-2B alpha/beta/delta subunits family.</text>
</comment>
<evidence type="ECO:0000256" key="9">
    <source>
        <dbReference type="RuleBase" id="RU003814"/>
    </source>
</evidence>
<dbReference type="GO" id="GO:0005829">
    <property type="term" value="C:cytosol"/>
    <property type="evidence" value="ECO:0007669"/>
    <property type="project" value="UniProtKB-SubCell"/>
</dbReference>
<feature type="compositionally biased region" description="Basic and acidic residues" evidence="10">
    <location>
        <begin position="85"/>
        <end position="98"/>
    </location>
</feature>
<evidence type="ECO:0000256" key="1">
    <source>
        <dbReference type="ARBA" id="ARBA00004514"/>
    </source>
</evidence>
<evidence type="ECO:0000256" key="2">
    <source>
        <dbReference type="ARBA" id="ARBA00007251"/>
    </source>
</evidence>
<evidence type="ECO:0000256" key="3">
    <source>
        <dbReference type="ARBA" id="ARBA00022490"/>
    </source>
</evidence>
<dbReference type="InterPro" id="IPR000649">
    <property type="entry name" value="IF-2B-related"/>
</dbReference>
<dbReference type="InterPro" id="IPR037171">
    <property type="entry name" value="NagB/RpiA_transferase-like"/>
</dbReference>
<dbReference type="Gene3D" id="3.40.50.10470">
    <property type="entry name" value="Translation initiation factor eif-2b, domain 2"/>
    <property type="match status" value="1"/>
</dbReference>
<evidence type="ECO:0000256" key="4">
    <source>
        <dbReference type="ARBA" id="ARBA00022540"/>
    </source>
</evidence>
<evidence type="ECO:0000256" key="7">
    <source>
        <dbReference type="ARBA" id="ARBA00044356"/>
    </source>
</evidence>
<dbReference type="SUPFAM" id="SSF100950">
    <property type="entry name" value="NagB/RpiA/CoA transferase-like"/>
    <property type="match status" value="1"/>
</dbReference>
<dbReference type="AlphaFoldDB" id="A0AAN7T118"/>
<feature type="compositionally biased region" description="Basic and acidic residues" evidence="10">
    <location>
        <begin position="491"/>
        <end position="507"/>
    </location>
</feature>
<protein>
    <recommendedName>
        <fullName evidence="6">Translation initiation factor eIF2B subunit delta</fullName>
    </recommendedName>
    <alternativeName>
        <fullName evidence="7">eIF2B GDP-GTP exchange factor subunit delta</fullName>
    </alternativeName>
</protein>
<evidence type="ECO:0000313" key="12">
    <source>
        <dbReference type="Proteomes" id="UP001309876"/>
    </source>
</evidence>
<keyword evidence="3" id="KW-0963">Cytoplasm</keyword>
<feature type="region of interest" description="Disordered" evidence="10">
    <location>
        <begin position="1"/>
        <end position="185"/>
    </location>
</feature>
<evidence type="ECO:0000256" key="6">
    <source>
        <dbReference type="ARBA" id="ARBA00044147"/>
    </source>
</evidence>
<comment type="subunit">
    <text evidence="8">Component of the translation initiation factor 2B (eIF2B) complex which is a heterodecamer of two sets of five different subunits: alpha, beta, gamma, delta and epsilon. Subunits alpha, beta and delta comprise a regulatory subcomplex and subunits epsilon and gamma comprise a catalytic subcomplex. Within the complex, the hexameric regulatory complex resides at the center, with the two heterodimeric catalytic subcomplexes bound on opposite sides.</text>
</comment>
<sequence>MSLGDVSRTNGDVPNPMTTPDQDAIEQEQQNAQDGTTESTTDATAPSKKSSKKERPQVQASTSEQNIAEAGAGVKLTGAALKKQKAAEKAARRAEKVALKGADQIQPEKPQQRADIQQQKPSQAETATKKDGDHLQTPTQHHKRRGSNQPPLEPGAVRIPFRPGQQPASTSQSQPQPQQKPADKRVPMVSHLYPSARPASLTTASREIHPSVLTLALHLRSLSLAGSTARTLSLLLTLKRITFLSSARPLGVAQGNAIRWLKKLISQLDPDLDDADAKRFLSDAIDGFIVEKITYASTIIAEQASDRLSQTGETILVYGKSSLVEKTLLHAARNDHKKFRVIVVDSRPLFEGRNLAKSLLRAGMHDGGDLSSCEVVYTLISGLSNVLDQNTVTKCFLGASGVLGNGTLYSRSGTAMVAMMARQHKIPVIVLGESIKFTAKMVVDSLSMNEIGDPDALIEREQSHVFTDLSSQTATKQGESQNANTKKGPTKKKEEDQKEQDEAHAKNNESLLSGWHDQQGLYLLNLMYDVTPREYLDMVICELGTLPPGGVPVVNGVHGAEE</sequence>
<reference evidence="11 12" key="1">
    <citation type="submission" date="2023-08" db="EMBL/GenBank/DDBJ databases">
        <title>Black Yeasts Isolated from many extreme environments.</title>
        <authorList>
            <person name="Coleine C."/>
            <person name="Stajich J.E."/>
            <person name="Selbmann L."/>
        </authorList>
    </citation>
    <scope>NUCLEOTIDE SEQUENCE [LARGE SCALE GENOMIC DNA]</scope>
    <source>
        <strain evidence="11 12">CCFEE 5910</strain>
    </source>
</reference>
<evidence type="ECO:0000256" key="5">
    <source>
        <dbReference type="ARBA" id="ARBA00022917"/>
    </source>
</evidence>
<feature type="compositionally biased region" description="Polar residues" evidence="10">
    <location>
        <begin position="468"/>
        <end position="487"/>
    </location>
</feature>
<dbReference type="EMBL" id="JAVRRJ010000004">
    <property type="protein sequence ID" value="KAK5085494.1"/>
    <property type="molecule type" value="Genomic_DNA"/>
</dbReference>
<dbReference type="GO" id="GO:0003743">
    <property type="term" value="F:translation initiation factor activity"/>
    <property type="evidence" value="ECO:0007669"/>
    <property type="project" value="UniProtKB-KW"/>
</dbReference>
<feature type="region of interest" description="Disordered" evidence="10">
    <location>
        <begin position="468"/>
        <end position="511"/>
    </location>
</feature>
<accession>A0AAN7T118</accession>
<evidence type="ECO:0000313" key="11">
    <source>
        <dbReference type="EMBL" id="KAK5085494.1"/>
    </source>
</evidence>
<organism evidence="11 12">
    <name type="scientific">Lithohypha guttulata</name>
    <dbReference type="NCBI Taxonomy" id="1690604"/>
    <lineage>
        <taxon>Eukaryota</taxon>
        <taxon>Fungi</taxon>
        <taxon>Dikarya</taxon>
        <taxon>Ascomycota</taxon>
        <taxon>Pezizomycotina</taxon>
        <taxon>Eurotiomycetes</taxon>
        <taxon>Chaetothyriomycetidae</taxon>
        <taxon>Chaetothyriales</taxon>
        <taxon>Trichomeriaceae</taxon>
        <taxon>Lithohypha</taxon>
    </lineage>
</organism>
<dbReference type="PANTHER" id="PTHR10233">
    <property type="entry name" value="TRANSLATION INITIATION FACTOR EIF-2B"/>
    <property type="match status" value="1"/>
</dbReference>
<dbReference type="InterPro" id="IPR042529">
    <property type="entry name" value="IF_2B-like_C"/>
</dbReference>
<dbReference type="Pfam" id="PF01008">
    <property type="entry name" value="IF-2B"/>
    <property type="match status" value="1"/>
</dbReference>
<dbReference type="PANTHER" id="PTHR10233:SF14">
    <property type="entry name" value="TRANSLATION INITIATION FACTOR EIF-2B SUBUNIT DELTA"/>
    <property type="match status" value="1"/>
</dbReference>
<keyword evidence="5" id="KW-0648">Protein biosynthesis</keyword>
<keyword evidence="12" id="KW-1185">Reference proteome</keyword>
<dbReference type="Proteomes" id="UP001309876">
    <property type="component" value="Unassembled WGS sequence"/>
</dbReference>
<keyword evidence="4" id="KW-0396">Initiation factor</keyword>
<comment type="subcellular location">
    <subcellularLocation>
        <location evidence="1">Cytoplasm</location>
        <location evidence="1">Cytosol</location>
    </subcellularLocation>
</comment>
<evidence type="ECO:0000256" key="8">
    <source>
        <dbReference type="ARBA" id="ARBA00046432"/>
    </source>
</evidence>
<gene>
    <name evidence="11" type="ORF">LTR05_004779</name>
</gene>
<feature type="compositionally biased region" description="Polar residues" evidence="10">
    <location>
        <begin position="114"/>
        <end position="126"/>
    </location>
</feature>
<name>A0AAN7T118_9EURO</name>
<feature type="compositionally biased region" description="Low complexity" evidence="10">
    <location>
        <begin position="165"/>
        <end position="179"/>
    </location>
</feature>
<comment type="caution">
    <text evidence="11">The sequence shown here is derived from an EMBL/GenBank/DDBJ whole genome shotgun (WGS) entry which is preliminary data.</text>
</comment>
<evidence type="ECO:0000256" key="10">
    <source>
        <dbReference type="SAM" id="MobiDB-lite"/>
    </source>
</evidence>
<feature type="compositionally biased region" description="Polar residues" evidence="10">
    <location>
        <begin position="7"/>
        <end position="48"/>
    </location>
</feature>
<proteinExistence type="inferred from homology"/>